<protein>
    <recommendedName>
        <fullName evidence="3">Pilus assembly protein</fullName>
    </recommendedName>
</protein>
<accession>A0A7Y9LP61</accession>
<comment type="caution">
    <text evidence="1">The sequence shown here is derived from an EMBL/GenBank/DDBJ whole genome shotgun (WGS) entry which is preliminary data.</text>
</comment>
<dbReference type="Proteomes" id="UP000542125">
    <property type="component" value="Unassembled WGS sequence"/>
</dbReference>
<name>A0A7Y9LP61_9BURK</name>
<evidence type="ECO:0000313" key="2">
    <source>
        <dbReference type="Proteomes" id="UP000542125"/>
    </source>
</evidence>
<dbReference type="AlphaFoldDB" id="A0A7Y9LP61"/>
<proteinExistence type="predicted"/>
<gene>
    <name evidence="1" type="ORF">FHW18_004854</name>
</gene>
<organism evidence="1 2">
    <name type="scientific">Pigmentiphaga litoralis</name>
    <dbReference type="NCBI Taxonomy" id="516702"/>
    <lineage>
        <taxon>Bacteria</taxon>
        <taxon>Pseudomonadati</taxon>
        <taxon>Pseudomonadota</taxon>
        <taxon>Betaproteobacteria</taxon>
        <taxon>Burkholderiales</taxon>
        <taxon>Alcaligenaceae</taxon>
        <taxon>Pigmentiphaga</taxon>
    </lineage>
</organism>
<evidence type="ECO:0000313" key="1">
    <source>
        <dbReference type="EMBL" id="NYE85547.1"/>
    </source>
</evidence>
<dbReference type="EMBL" id="JACBYR010000002">
    <property type="protein sequence ID" value="NYE85547.1"/>
    <property type="molecule type" value="Genomic_DNA"/>
</dbReference>
<keyword evidence="2" id="KW-1185">Reference proteome</keyword>
<dbReference type="RefSeq" id="WP_179589567.1">
    <property type="nucleotide sequence ID" value="NZ_JACBYR010000002.1"/>
</dbReference>
<sequence length="279" mass="29970">MTCVSEQSKQRGGGHAALSQSGQAMAEAVVGVLVLGVLWHVVAATDRVQDVALRASMAGRYAAMLLTRDAPPAGNDLAQDVRDRFFTGSRHRWQTRQGEPMLGDATSGAAAASVRVGVSERAGHAGMQVGQQDMQSASLRQEVLRRDRGITVATVRVMPALGRSRGQDVSGLEPGTGPGPGLTAWESMAVRLNRHTAILTDAGHAASDRDVTKRLERAPLTWAASAGQSTRVGREVTQQLARIDRPWGRPLPQFDWLTPWETLVPSDRIGRKETASWAN</sequence>
<evidence type="ECO:0008006" key="3">
    <source>
        <dbReference type="Google" id="ProtNLM"/>
    </source>
</evidence>
<reference evidence="1 2" key="1">
    <citation type="submission" date="2020-07" db="EMBL/GenBank/DDBJ databases">
        <title>Genomic Encyclopedia of Type Strains, Phase IV (KMG-V): Genome sequencing to study the core and pangenomes of soil and plant-associated prokaryotes.</title>
        <authorList>
            <person name="Whitman W."/>
        </authorList>
    </citation>
    <scope>NUCLEOTIDE SEQUENCE [LARGE SCALE GENOMIC DNA]</scope>
    <source>
        <strain evidence="1 2">SAS40</strain>
    </source>
</reference>